<dbReference type="GO" id="GO:0045259">
    <property type="term" value="C:proton-transporting ATP synthase complex"/>
    <property type="evidence" value="ECO:0007669"/>
    <property type="project" value="InterPro"/>
</dbReference>
<dbReference type="Pfam" id="PF00137">
    <property type="entry name" value="ATP-synt_C"/>
    <property type="match status" value="3"/>
</dbReference>
<dbReference type="GO" id="GO:0033177">
    <property type="term" value="C:proton-transporting two-sector ATPase complex, proton-transporting domain"/>
    <property type="evidence" value="ECO:0007669"/>
    <property type="project" value="InterPro"/>
</dbReference>
<keyword evidence="3 8" id="KW-0812">Transmembrane</keyword>
<dbReference type="PRINTS" id="PR00124">
    <property type="entry name" value="ATPASEC"/>
</dbReference>
<feature type="domain" description="V-ATPase proteolipid subunit C-like" evidence="9">
    <location>
        <begin position="171"/>
        <end position="234"/>
    </location>
</feature>
<dbReference type="GO" id="GO:0015078">
    <property type="term" value="F:proton transmembrane transporter activity"/>
    <property type="evidence" value="ECO:0007669"/>
    <property type="project" value="InterPro"/>
</dbReference>
<evidence type="ECO:0000313" key="11">
    <source>
        <dbReference type="Proteomes" id="UP000018769"/>
    </source>
</evidence>
<feature type="transmembrane region" description="Helical" evidence="8">
    <location>
        <begin position="167"/>
        <end position="191"/>
    </location>
</feature>
<dbReference type="Gene3D" id="1.20.120.610">
    <property type="entry name" value="lithium bound rotor ring of v- atpase"/>
    <property type="match status" value="2"/>
</dbReference>
<gene>
    <name evidence="10" type="ORF">BABL1_gene_637</name>
</gene>
<feature type="transmembrane region" description="Helical" evidence="8">
    <location>
        <begin position="212"/>
        <end position="234"/>
    </location>
</feature>
<feature type="transmembrane region" description="Helical" evidence="8">
    <location>
        <begin position="12"/>
        <end position="33"/>
    </location>
</feature>
<feature type="transmembrane region" description="Helical" evidence="8">
    <location>
        <begin position="295"/>
        <end position="317"/>
    </location>
</feature>
<sequence>MSIILSSNLIHYFSIGLSTVITAMSVALSQAKLSKASLDAINRQPAAKSDLSRAAVLGLAIVETSALLGFIGSILLYFYEPQNIYQAIAGFGYSLAISVPGFIIAIASSMPAQAALLSMSKQLFISKKIMNLMLLTQSLIQTPAAFGFIIALIIMNQLSSINTLPQAFAILASALSIGIGSIGPGLGVGYFTQVACKGVGLNRFAYSKLISFTVISQAIIETPVIFAVIIAFWLLSLSSSTIQNPIFAIVYLAVPFVIGLGTLGAGLGSARAAAAACQQIVANPQIYSSISRTSLIAQGIIDTAAIYAFIIALAIILKIT</sequence>
<organism evidence="10 11">
    <name type="scientific">Candidatus Babela massiliensis</name>
    <dbReference type="NCBI Taxonomy" id="673862"/>
    <lineage>
        <taxon>Bacteria</taxon>
        <taxon>Candidatus Babelota</taxon>
        <taxon>Candidatus Babeliae</taxon>
        <taxon>Candidatus Babeliales</taxon>
        <taxon>Candidatus Babeliaceae</taxon>
        <taxon>Candidatus Babela</taxon>
    </lineage>
</organism>
<evidence type="ECO:0000256" key="6">
    <source>
        <dbReference type="ARBA" id="ARBA00032200"/>
    </source>
</evidence>
<feature type="transmembrane region" description="Helical" evidence="8">
    <location>
        <begin position="129"/>
        <end position="155"/>
    </location>
</feature>
<dbReference type="OrthoDB" id="5296711at2"/>
<feature type="domain" description="V-ATPase proteolipid subunit C-like" evidence="9">
    <location>
        <begin position="13"/>
        <end position="76"/>
    </location>
</feature>
<evidence type="ECO:0000256" key="4">
    <source>
        <dbReference type="ARBA" id="ARBA00022989"/>
    </source>
</evidence>
<evidence type="ECO:0000256" key="7">
    <source>
        <dbReference type="ARBA" id="ARBA00032887"/>
    </source>
</evidence>
<accession>V6DFK2</accession>
<reference evidence="10 11" key="1">
    <citation type="journal article" date="2015" name="Biol. Direct">
        <title>Babela massiliensis, a representative of a widespread bacterial phylum with unusual adaptations to parasitism in amoebae.</title>
        <authorList>
            <person name="Pagnier I."/>
            <person name="Yutin N."/>
            <person name="Croce O."/>
            <person name="Makarova K.S."/>
            <person name="Wolf Y.I."/>
            <person name="Benamar S."/>
            <person name="Raoult D."/>
            <person name="Koonin E.V."/>
            <person name="La Scola B."/>
        </authorList>
    </citation>
    <scope>NUCLEOTIDE SEQUENCE [LARGE SCALE GENOMIC DNA]</scope>
    <source>
        <strain evidence="11">BABL1</strain>
    </source>
</reference>
<feature type="transmembrane region" description="Helical" evidence="8">
    <location>
        <begin position="54"/>
        <end position="78"/>
    </location>
</feature>
<comment type="subcellular location">
    <subcellularLocation>
        <location evidence="1">Membrane</location>
        <topology evidence="1">Multi-pass membrane protein</topology>
    </subcellularLocation>
</comment>
<dbReference type="RefSeq" id="WP_023791395.1">
    <property type="nucleotide sequence ID" value="NC_023003.1"/>
</dbReference>
<evidence type="ECO:0000256" key="8">
    <source>
        <dbReference type="SAM" id="Phobius"/>
    </source>
</evidence>
<dbReference type="eggNOG" id="COG0636">
    <property type="taxonomic scope" value="Bacteria"/>
</dbReference>
<feature type="domain" description="V-ATPase proteolipid subunit C-like" evidence="9">
    <location>
        <begin position="256"/>
        <end position="314"/>
    </location>
</feature>
<dbReference type="SUPFAM" id="SSF81333">
    <property type="entry name" value="F1F0 ATP synthase subunit C"/>
    <property type="match status" value="4"/>
</dbReference>
<evidence type="ECO:0000256" key="5">
    <source>
        <dbReference type="ARBA" id="ARBA00023136"/>
    </source>
</evidence>
<evidence type="ECO:0000313" key="10">
    <source>
        <dbReference type="EMBL" id="CDK30372.1"/>
    </source>
</evidence>
<proteinExistence type="inferred from homology"/>
<evidence type="ECO:0000256" key="3">
    <source>
        <dbReference type="ARBA" id="ARBA00022692"/>
    </source>
</evidence>
<dbReference type="InterPro" id="IPR002379">
    <property type="entry name" value="ATPase_proteolipid_c-like_dom"/>
</dbReference>
<dbReference type="HOGENOM" id="CLU_867878_0_0_7"/>
<evidence type="ECO:0000256" key="1">
    <source>
        <dbReference type="ARBA" id="ARBA00004141"/>
    </source>
</evidence>
<dbReference type="PATRIC" id="fig|673862.3.peg.259"/>
<dbReference type="CDD" id="cd18121">
    <property type="entry name" value="ATP-synt_Fo_c"/>
    <property type="match status" value="3"/>
</dbReference>
<comment type="similarity">
    <text evidence="2">Belongs to the ATPase C chain family.</text>
</comment>
<keyword evidence="4 8" id="KW-1133">Transmembrane helix</keyword>
<name>V6DFK2_9BACT</name>
<dbReference type="KEGG" id="dpb:BABL1_gene_637"/>
<dbReference type="AlphaFoldDB" id="V6DFK2"/>
<dbReference type="EMBL" id="HG793133">
    <property type="protein sequence ID" value="CDK30372.1"/>
    <property type="molecule type" value="Genomic_DNA"/>
</dbReference>
<dbReference type="STRING" id="673862.BABL1_gene_637"/>
<feature type="transmembrane region" description="Helical" evidence="8">
    <location>
        <begin position="246"/>
        <end position="274"/>
    </location>
</feature>
<keyword evidence="5 8" id="KW-0472">Membrane</keyword>
<feature type="transmembrane region" description="Helical" evidence="8">
    <location>
        <begin position="84"/>
        <end position="108"/>
    </location>
</feature>
<dbReference type="InterPro" id="IPR000454">
    <property type="entry name" value="ATP_synth_F0_csu"/>
</dbReference>
<evidence type="ECO:0000259" key="9">
    <source>
        <dbReference type="Pfam" id="PF00137"/>
    </source>
</evidence>
<evidence type="ECO:0000256" key="2">
    <source>
        <dbReference type="ARBA" id="ARBA00006704"/>
    </source>
</evidence>
<keyword evidence="11" id="KW-1185">Reference proteome</keyword>
<dbReference type="InterPro" id="IPR035921">
    <property type="entry name" value="F/V-ATP_Csub_sf"/>
</dbReference>
<protein>
    <recommendedName>
        <fullName evidence="6">ATP synthase F(0) sector subunit c</fullName>
    </recommendedName>
    <alternativeName>
        <fullName evidence="7">F-type ATPase subunit c</fullName>
    </alternativeName>
</protein>
<dbReference type="Proteomes" id="UP000018769">
    <property type="component" value="Chromosome I"/>
</dbReference>
<dbReference type="GO" id="GO:0015986">
    <property type="term" value="P:proton motive force-driven ATP synthesis"/>
    <property type="evidence" value="ECO:0007669"/>
    <property type="project" value="InterPro"/>
</dbReference>